<reference evidence="1" key="1">
    <citation type="submission" date="2020-12" db="EMBL/GenBank/DDBJ databases">
        <title>Bacterial taxonomy.</title>
        <authorList>
            <person name="Pan X."/>
        </authorList>
    </citation>
    <scope>NUCLEOTIDE SEQUENCE</scope>
    <source>
        <strain evidence="1">KCTC 52957</strain>
    </source>
</reference>
<evidence type="ECO:0000313" key="1">
    <source>
        <dbReference type="EMBL" id="MBJ3762934.1"/>
    </source>
</evidence>
<comment type="caution">
    <text evidence="1">The sequence shown here is derived from an EMBL/GenBank/DDBJ whole genome shotgun (WGS) entry which is preliminary data.</text>
</comment>
<dbReference type="Proteomes" id="UP000642488">
    <property type="component" value="Unassembled WGS sequence"/>
</dbReference>
<gene>
    <name evidence="1" type="ORF">ILP92_09285</name>
</gene>
<dbReference type="EMBL" id="JAEKPD010000008">
    <property type="protein sequence ID" value="MBJ3762934.1"/>
    <property type="molecule type" value="Genomic_DNA"/>
</dbReference>
<dbReference type="RefSeq" id="WP_198916107.1">
    <property type="nucleotide sequence ID" value="NZ_JAEKPD010000008.1"/>
</dbReference>
<protein>
    <submittedName>
        <fullName evidence="1">Uncharacterized protein</fullName>
    </submittedName>
</protein>
<name>A0A934MH22_9RHOB</name>
<dbReference type="AlphaFoldDB" id="A0A934MH22"/>
<evidence type="ECO:0000313" key="2">
    <source>
        <dbReference type="Proteomes" id="UP000642488"/>
    </source>
</evidence>
<sequence>MLGAALLAAATDAPAQEAGSAITFSCAFKVECLAPGGCSDTTFEAQLAVDPRLTGSAPDAVLSSVSGSVDLTLYADAFGDMAQTGATFAGKGAGAFHTIAREPDGDAVYTVTMEDGPLVITYLGRCEAPE</sequence>
<organism evidence="1 2">
    <name type="scientific">Palleronia pontilimi</name>
    <dbReference type="NCBI Taxonomy" id="1964209"/>
    <lineage>
        <taxon>Bacteria</taxon>
        <taxon>Pseudomonadati</taxon>
        <taxon>Pseudomonadota</taxon>
        <taxon>Alphaproteobacteria</taxon>
        <taxon>Rhodobacterales</taxon>
        <taxon>Roseobacteraceae</taxon>
        <taxon>Palleronia</taxon>
    </lineage>
</organism>
<proteinExistence type="predicted"/>
<accession>A0A934MH22</accession>
<keyword evidence="2" id="KW-1185">Reference proteome</keyword>